<evidence type="ECO:0000259" key="2">
    <source>
        <dbReference type="Pfam" id="PF22494"/>
    </source>
</evidence>
<accession>A0AA94TLA3</accession>
<keyword evidence="1" id="KW-0732">Signal</keyword>
<dbReference type="NCBIfam" id="NF038117">
    <property type="entry name" value="choice_anch_I"/>
    <property type="match status" value="1"/>
</dbReference>
<proteinExistence type="predicted"/>
<dbReference type="InterPro" id="IPR011045">
    <property type="entry name" value="N2O_reductase_N"/>
</dbReference>
<dbReference type="PANTHER" id="PTHR46928:SF1">
    <property type="entry name" value="MESENCHYME-SPECIFIC CELL SURFACE GLYCOPROTEIN"/>
    <property type="match status" value="1"/>
</dbReference>
<dbReference type="Gene3D" id="2.130.10.10">
    <property type="entry name" value="YVTN repeat-like/Quinoprotein amine dehydrogenase"/>
    <property type="match status" value="1"/>
</dbReference>
<sequence>MRRLLFGALCTLCTLVMANAAHALELTPVGTYASGIFDESAAEIVDYDAQGKQVYVINAHKNVVDVLDVTDPAKPVRTTSFDFSAYGKGANSVACRNGMIAVAVEADPKQNPGAVVVVDRTGRTLAAFRVGALPDMVTFSPDGRYILAACEGEPNKDYTNDPEGTVNVIDISGGLDKAVNHSVKFTAYNPFKAHLKAQGVRISHPGSTVAQDIEPEYIAVSPDSKLAFVALQENNSVAVIDLEKAEVTKILALGLKDWSKLVMDASDKDKAVNLKSWPVRSAYMPDGISAFAMDGRNYFITANEGDSREYGDYSDELRFAKAKLDPKALPGADRLQDDKALGRLKTIPDLSDMDGDGDYDRIVAFGGRSFTIWDEDGNRVFDSGDMFERILARYHADWFNTTSDENKFDNRSDDKGCEPESAVIGVIDGRTYVFVGLERMGGIMVFDITDLRAPAFVTYRLDRDFSGDPKKGSAGDLGPEGVRFVPAAESHTGTNLLIVGNEVSGTTTIYTVR</sequence>
<dbReference type="SUPFAM" id="SSF50974">
    <property type="entry name" value="Nitrous oxide reductase, N-terminal domain"/>
    <property type="match status" value="1"/>
</dbReference>
<dbReference type="InterPro" id="IPR011048">
    <property type="entry name" value="Haem_d1_sf"/>
</dbReference>
<evidence type="ECO:0000313" key="4">
    <source>
        <dbReference type="Proteomes" id="UP000295506"/>
    </source>
</evidence>
<dbReference type="PANTHER" id="PTHR46928">
    <property type="entry name" value="MESENCHYME-SPECIFIC CELL SURFACE GLYCOPROTEIN"/>
    <property type="match status" value="1"/>
</dbReference>
<dbReference type="InterPro" id="IPR052956">
    <property type="entry name" value="Mesenchyme-surface_protein"/>
</dbReference>
<dbReference type="EMBL" id="SOBK01000002">
    <property type="protein sequence ID" value="TDT90709.1"/>
    <property type="molecule type" value="Genomic_DNA"/>
</dbReference>
<dbReference type="InterPro" id="IPR055188">
    <property type="entry name" value="Choice_anch_I"/>
</dbReference>
<feature type="signal peptide" evidence="1">
    <location>
        <begin position="1"/>
        <end position="23"/>
    </location>
</feature>
<dbReference type="Pfam" id="PF22494">
    <property type="entry name" value="choice_anch_I"/>
    <property type="match status" value="1"/>
</dbReference>
<dbReference type="RefSeq" id="WP_133987133.1">
    <property type="nucleotide sequence ID" value="NZ_SOBK01000002.1"/>
</dbReference>
<reference evidence="3 4" key="1">
    <citation type="submission" date="2019-03" db="EMBL/GenBank/DDBJ databases">
        <title>Genomic Encyclopedia of Type Strains, Phase IV (KMG-IV): sequencing the most valuable type-strain genomes for metagenomic binning, comparative biology and taxonomic classification.</title>
        <authorList>
            <person name="Goeker M."/>
        </authorList>
    </citation>
    <scope>NUCLEOTIDE SEQUENCE [LARGE SCALE GENOMIC DNA]</scope>
    <source>
        <strain evidence="3 4">DSM 101483</strain>
    </source>
</reference>
<feature type="domain" description="Choice-of-anchor I" evidence="2">
    <location>
        <begin position="40"/>
        <end position="511"/>
    </location>
</feature>
<protein>
    <recommendedName>
        <fullName evidence="2">Choice-of-anchor I domain-containing protein</fullName>
    </recommendedName>
</protein>
<evidence type="ECO:0000256" key="1">
    <source>
        <dbReference type="SAM" id="SignalP"/>
    </source>
</evidence>
<dbReference type="InterPro" id="IPR015943">
    <property type="entry name" value="WD40/YVTN_repeat-like_dom_sf"/>
</dbReference>
<name>A0AA94TLA3_9BACT</name>
<dbReference type="AlphaFoldDB" id="A0AA94TLA3"/>
<comment type="caution">
    <text evidence="3">The sequence shown here is derived from an EMBL/GenBank/DDBJ whole genome shotgun (WGS) entry which is preliminary data.</text>
</comment>
<evidence type="ECO:0000313" key="3">
    <source>
        <dbReference type="EMBL" id="TDT90709.1"/>
    </source>
</evidence>
<organism evidence="3 4">
    <name type="scientific">Pseudodesulfovibrio indicus</name>
    <dbReference type="NCBI Taxonomy" id="1716143"/>
    <lineage>
        <taxon>Bacteria</taxon>
        <taxon>Pseudomonadati</taxon>
        <taxon>Thermodesulfobacteriota</taxon>
        <taxon>Desulfovibrionia</taxon>
        <taxon>Desulfovibrionales</taxon>
        <taxon>Desulfovibrionaceae</taxon>
    </lineage>
</organism>
<feature type="chain" id="PRO_5041719909" description="Choice-of-anchor I domain-containing protein" evidence="1">
    <location>
        <begin position="24"/>
        <end position="513"/>
    </location>
</feature>
<gene>
    <name evidence="3" type="ORF">EDC59_102139</name>
</gene>
<dbReference type="SUPFAM" id="SSF51004">
    <property type="entry name" value="C-terminal (heme d1) domain of cytochrome cd1-nitrite reductase"/>
    <property type="match status" value="1"/>
</dbReference>
<dbReference type="Proteomes" id="UP000295506">
    <property type="component" value="Unassembled WGS sequence"/>
</dbReference>